<dbReference type="InterPro" id="IPR036705">
    <property type="entry name" value="Ribosyl_crysJ1_sf"/>
</dbReference>
<accession>A0ABW2TWN8</accession>
<evidence type="ECO:0000313" key="3">
    <source>
        <dbReference type="EMBL" id="MFC7618327.1"/>
    </source>
</evidence>
<dbReference type="EMBL" id="JBHTEY010000004">
    <property type="protein sequence ID" value="MFC7618327.1"/>
    <property type="molecule type" value="Genomic_DNA"/>
</dbReference>
<protein>
    <submittedName>
        <fullName evidence="3">ADP-ribosylglycohydrolase family protein</fullName>
    </submittedName>
</protein>
<dbReference type="PANTHER" id="PTHR16222:SF24">
    <property type="entry name" value="ADP-RIBOSYLHYDROLASE ARH3"/>
    <property type="match status" value="1"/>
</dbReference>
<organism evidence="3 4">
    <name type="scientific">Actinokineospora soli</name>
    <dbReference type="NCBI Taxonomy" id="1048753"/>
    <lineage>
        <taxon>Bacteria</taxon>
        <taxon>Bacillati</taxon>
        <taxon>Actinomycetota</taxon>
        <taxon>Actinomycetes</taxon>
        <taxon>Pseudonocardiales</taxon>
        <taxon>Pseudonocardiaceae</taxon>
        <taxon>Actinokineospora</taxon>
    </lineage>
</organism>
<dbReference type="InterPro" id="IPR005502">
    <property type="entry name" value="Ribosyl_crysJ1"/>
</dbReference>
<gene>
    <name evidence="3" type="ORF">ACFQV2_38125</name>
</gene>
<name>A0ABW2TWN8_9PSEU</name>
<reference evidence="4" key="1">
    <citation type="journal article" date="2019" name="Int. J. Syst. Evol. Microbiol.">
        <title>The Global Catalogue of Microorganisms (GCM) 10K type strain sequencing project: providing services to taxonomists for standard genome sequencing and annotation.</title>
        <authorList>
            <consortium name="The Broad Institute Genomics Platform"/>
            <consortium name="The Broad Institute Genome Sequencing Center for Infectious Disease"/>
            <person name="Wu L."/>
            <person name="Ma J."/>
        </authorList>
    </citation>
    <scope>NUCLEOTIDE SEQUENCE [LARGE SCALE GENOMIC DNA]</scope>
    <source>
        <strain evidence="4">JCM 17695</strain>
    </source>
</reference>
<dbReference type="PANTHER" id="PTHR16222">
    <property type="entry name" value="ADP-RIBOSYLGLYCOHYDROLASE"/>
    <property type="match status" value="1"/>
</dbReference>
<proteinExistence type="inferred from homology"/>
<keyword evidence="4" id="KW-1185">Reference proteome</keyword>
<keyword evidence="2" id="KW-0378">Hydrolase</keyword>
<evidence type="ECO:0000256" key="2">
    <source>
        <dbReference type="ARBA" id="ARBA00022801"/>
    </source>
</evidence>
<dbReference type="Pfam" id="PF03747">
    <property type="entry name" value="ADP_ribosyl_GH"/>
    <property type="match status" value="1"/>
</dbReference>
<sequence>MGDALGGPVEFMGLADIRAQFPGGVREYGVAYGGKGRITDDTQMTMFTLEAVIRARMARGLGLAEHPISVLQHAYQRWYHTQGTPWHRAGGLYALEPEPDGWLVKQQSLHSRRAPGATVLTALRGFAGGVPSASPENRVNDSKGCGAVMRAAPVALWSEDPVEVFDLAARSGALTHGHPSGYLSAGVLAFMVRRLLDGATLLTALEDAGRELVEWDGHEETEAALAAALDLAERGRPTAEALETLGGGWVGEEALAIAVCAALRADDLLDGLALAVEHSGDSDSTGSICGNLLGAALGARAIPEHLLDDLELREAMAKLAHDAVAITTAPRVDPAWQSDYPAW</sequence>
<evidence type="ECO:0000313" key="4">
    <source>
        <dbReference type="Proteomes" id="UP001596512"/>
    </source>
</evidence>
<dbReference type="InterPro" id="IPR050792">
    <property type="entry name" value="ADP-ribosylglycohydrolase"/>
</dbReference>
<comment type="similarity">
    <text evidence="1">Belongs to the ADP-ribosylglycohydrolase family.</text>
</comment>
<dbReference type="Gene3D" id="1.10.4080.10">
    <property type="entry name" value="ADP-ribosylation/Crystallin J1"/>
    <property type="match status" value="1"/>
</dbReference>
<evidence type="ECO:0000256" key="1">
    <source>
        <dbReference type="ARBA" id="ARBA00010702"/>
    </source>
</evidence>
<dbReference type="SUPFAM" id="SSF101478">
    <property type="entry name" value="ADP-ribosylglycohydrolase"/>
    <property type="match status" value="1"/>
</dbReference>
<dbReference type="Proteomes" id="UP001596512">
    <property type="component" value="Unassembled WGS sequence"/>
</dbReference>
<comment type="caution">
    <text evidence="3">The sequence shown here is derived from an EMBL/GenBank/DDBJ whole genome shotgun (WGS) entry which is preliminary data.</text>
</comment>